<sequence>MAPGISALDLERIRDASFKRAKDIQLPVGGAFKGHSDSRSVDMFLQEPYYLELPLDTSVRGVIMGMVETNLKDCGLDGYEALRARVKAIEVALRTRFDSINSHRILADNIILVKTLLSFIYGFNKSVTLIHGSVVRSSKMLMWLRDSLERYLRTMLLLQEEKNSVDGENVLTEMSMLSYEVAFGIYRQSEDYLMKMSSFDWSVEL</sequence>
<dbReference type="EMBL" id="JAAPAO010000025">
    <property type="protein sequence ID" value="KAF4676912.1"/>
    <property type="molecule type" value="Genomic_DNA"/>
</dbReference>
<accession>A0A7J6MZ50</accession>
<gene>
    <name evidence="1" type="ORF">FOL47_004391</name>
</gene>
<reference evidence="1 2" key="1">
    <citation type="submission" date="2020-04" db="EMBL/GenBank/DDBJ databases">
        <title>Perkinsus chesapeaki whole genome sequence.</title>
        <authorList>
            <person name="Bogema D.R."/>
        </authorList>
    </citation>
    <scope>NUCLEOTIDE SEQUENCE [LARGE SCALE GENOMIC DNA]</scope>
    <source>
        <strain evidence="1">ATCC PRA-425</strain>
    </source>
</reference>
<comment type="caution">
    <text evidence="1">The sequence shown here is derived from an EMBL/GenBank/DDBJ whole genome shotgun (WGS) entry which is preliminary data.</text>
</comment>
<dbReference type="AlphaFoldDB" id="A0A7J6MZ50"/>
<organism evidence="1 2">
    <name type="scientific">Perkinsus chesapeaki</name>
    <name type="common">Clam parasite</name>
    <name type="synonym">Perkinsus andrewsi</name>
    <dbReference type="NCBI Taxonomy" id="330153"/>
    <lineage>
        <taxon>Eukaryota</taxon>
        <taxon>Sar</taxon>
        <taxon>Alveolata</taxon>
        <taxon>Perkinsozoa</taxon>
        <taxon>Perkinsea</taxon>
        <taxon>Perkinsida</taxon>
        <taxon>Perkinsidae</taxon>
        <taxon>Perkinsus</taxon>
    </lineage>
</organism>
<evidence type="ECO:0000313" key="1">
    <source>
        <dbReference type="EMBL" id="KAF4676912.1"/>
    </source>
</evidence>
<evidence type="ECO:0000313" key="2">
    <source>
        <dbReference type="Proteomes" id="UP000591131"/>
    </source>
</evidence>
<protein>
    <submittedName>
        <fullName evidence="1">Uncharacterized protein</fullName>
    </submittedName>
</protein>
<dbReference type="Proteomes" id="UP000591131">
    <property type="component" value="Unassembled WGS sequence"/>
</dbReference>
<name>A0A7J6MZ50_PERCH</name>
<keyword evidence="2" id="KW-1185">Reference proteome</keyword>
<dbReference type="OrthoDB" id="10437025at2759"/>
<proteinExistence type="predicted"/>